<dbReference type="InterPro" id="IPR029052">
    <property type="entry name" value="Metallo-depent_PP-like"/>
</dbReference>
<organism evidence="3 4">
    <name type="scientific">Staphylococcus phage SA11</name>
    <dbReference type="NCBI Taxonomy" id="2927988"/>
    <lineage>
        <taxon>Viruses</taxon>
        <taxon>Duplodnaviria</taxon>
        <taxon>Heunggongvirae</taxon>
        <taxon>Uroviricota</taxon>
        <taxon>Caudoviricetes</taxon>
        <taxon>Herelleviridae</taxon>
        <taxon>Twortvirinae</taxon>
        <taxon>Silviavirus</taxon>
        <taxon>Silviavirus SA11</taxon>
    </lineage>
</organism>
<evidence type="ECO:0000259" key="2">
    <source>
        <dbReference type="Pfam" id="PF09511"/>
    </source>
</evidence>
<protein>
    <submittedName>
        <fullName evidence="3">Uncharacterized protein</fullName>
    </submittedName>
</protein>
<dbReference type="GO" id="GO:0003972">
    <property type="term" value="F:RNA ligase (ATP) activity"/>
    <property type="evidence" value="ECO:0007669"/>
    <property type="project" value="TreeGrafter"/>
</dbReference>
<dbReference type="Proteomes" id="UP000002889">
    <property type="component" value="Segment"/>
</dbReference>
<dbReference type="Pfam" id="PF09511">
    <property type="entry name" value="RNA_lig_T4_1"/>
    <property type="match status" value="1"/>
</dbReference>
<dbReference type="RefSeq" id="YP_007005657.1">
    <property type="nucleotide sequence ID" value="NC_019511.1"/>
</dbReference>
<dbReference type="PANTHER" id="PTHR32004">
    <property type="entry name" value="TRNA LIGASE"/>
    <property type="match status" value="1"/>
</dbReference>
<dbReference type="InterPro" id="IPR004843">
    <property type="entry name" value="Calcineurin-like_PHP"/>
</dbReference>
<dbReference type="Gene3D" id="3.40.50.300">
    <property type="entry name" value="P-loop containing nucleotide triphosphate hydrolases"/>
    <property type="match status" value="1"/>
</dbReference>
<evidence type="ECO:0000259" key="1">
    <source>
        <dbReference type="Pfam" id="PF00149"/>
    </source>
</evidence>
<dbReference type="Gene3D" id="3.60.21.10">
    <property type="match status" value="1"/>
</dbReference>
<sequence length="760" mass="89809">MRGAPGSGKTTYIKENGLEGYSLSPDVLRIQYSSPVYDIEGNLRISQEEDNKVWDLLFSILEKRMENGEFTVIDATHSTAKLIKKYEKLSKKYGYRVYVVNIEAELDTLFERNNNRQELKKVPVDVIENIYERLKHENIPSFAKEVDKNDLLNTIKWDKNLMNTDSYEKIHVIGDVHSCFTALHSLFPTDYIIDNQNELFIFVGDYFDRGLESKQMFEYLEIIYKLKNVILLEGNHERHLRRYTQLEKEDYDNICLAYSWVDISEKDFYKQALKIFHARGFIPTLKSFIENGITQNRVKSILRKLQQVAYFSFKGQDYIVSHGGVLPEVLDNLNKISTSQLINGIGGYDFNVDDQWEHSNTIQIHGHRNLYREPLDTTKNSVNLEGRVEKGGCLRAITINKNNSIEKNEVKNTIYDPKFLLSNRRNDSIDKDLTPNQYLDIARKENKTIKTNQQYRDVFSVNFTKRAFSKKKWNQLTVSSRGLYIDEDRNTVLGRGYNKFFNINEVEETKLENMPDTIQFPLTGYKKENGFLGLMFYDPLEGIIYASKSKTHLSGHGNKYALLFKELVEKTLTKRQIQILATFLENHYIADDSFTLVFEVVDIEEDPHIIKYRKSDIFLLDIISNTLNMKKKDYDYLKYVADEVGLQLKEKELEFASWEEFYKWYKDNNGSYNILHEGYVFEDLKGFMFKYKSDYYKDWKYMRDIAYSLSQRRDVRPKQYILTRNPELRDFYYWAKMKDSEELNKDIITLKDEFEKEKEK</sequence>
<dbReference type="GeneID" id="14013606"/>
<proteinExistence type="predicted"/>
<dbReference type="GO" id="GO:0006388">
    <property type="term" value="P:tRNA splicing, via endonucleolytic cleavage and ligation"/>
    <property type="evidence" value="ECO:0007669"/>
    <property type="project" value="TreeGrafter"/>
</dbReference>
<dbReference type="InterPro" id="IPR019039">
    <property type="entry name" value="T4-Rnl1-like_N"/>
</dbReference>
<dbReference type="InterPro" id="IPR027417">
    <property type="entry name" value="P-loop_NTPase"/>
</dbReference>
<dbReference type="SUPFAM" id="SSF52540">
    <property type="entry name" value="P-loop containing nucleoside triphosphate hydrolases"/>
    <property type="match status" value="1"/>
</dbReference>
<dbReference type="EMBL" id="JX194239">
    <property type="protein sequence ID" value="AFO70769.1"/>
    <property type="molecule type" value="Genomic_DNA"/>
</dbReference>
<dbReference type="KEGG" id="vg:14013606"/>
<evidence type="ECO:0000313" key="4">
    <source>
        <dbReference type="Proteomes" id="UP000002889"/>
    </source>
</evidence>
<dbReference type="Pfam" id="PF00149">
    <property type="entry name" value="Metallophos"/>
    <property type="match status" value="1"/>
</dbReference>
<dbReference type="SUPFAM" id="SSF56300">
    <property type="entry name" value="Metallo-dependent phosphatases"/>
    <property type="match status" value="1"/>
</dbReference>
<dbReference type="Pfam" id="PF13671">
    <property type="entry name" value="AAA_33"/>
    <property type="match status" value="1"/>
</dbReference>
<evidence type="ECO:0000313" key="3">
    <source>
        <dbReference type="EMBL" id="AFO70769.1"/>
    </source>
</evidence>
<keyword evidence="4" id="KW-1185">Reference proteome</keyword>
<name>I7CCW4_9CAUD</name>
<reference evidence="3 4" key="1">
    <citation type="journal article" date="2012" name="J. Virol.">
        <title>Complete Genome of Staphylococcus aureus Phage SA11.</title>
        <authorList>
            <person name="Kim M.S."/>
            <person name="Hyung H."/>
        </authorList>
    </citation>
    <scope>NUCLEOTIDE SEQUENCE [LARGE SCALE GENOMIC DNA]</scope>
</reference>
<dbReference type="GO" id="GO:0016787">
    <property type="term" value="F:hydrolase activity"/>
    <property type="evidence" value="ECO:0007669"/>
    <property type="project" value="InterPro"/>
</dbReference>
<feature type="domain" description="Calcineurin-like phosphoesterase" evidence="1">
    <location>
        <begin position="169"/>
        <end position="373"/>
    </location>
</feature>
<dbReference type="PANTHER" id="PTHR32004:SF1">
    <property type="entry name" value="TRNA LIGASE"/>
    <property type="match status" value="1"/>
</dbReference>
<feature type="domain" description="T4 RNA ligase 1-like N-terminal" evidence="2">
    <location>
        <begin position="480"/>
        <end position="696"/>
    </location>
</feature>
<accession>I7CCW4</accession>